<evidence type="ECO:0000256" key="3">
    <source>
        <dbReference type="ARBA" id="ARBA00023015"/>
    </source>
</evidence>
<feature type="domain" description="TF-B3" evidence="8">
    <location>
        <begin position="301"/>
        <end position="400"/>
    </location>
</feature>
<evidence type="ECO:0000256" key="4">
    <source>
        <dbReference type="ARBA" id="ARBA00023125"/>
    </source>
</evidence>
<evidence type="ECO:0000256" key="7">
    <source>
        <dbReference type="SAM" id="MobiDB-lite"/>
    </source>
</evidence>
<dbReference type="AlphaFoldDB" id="A0A565CB28"/>
<evidence type="ECO:0000256" key="6">
    <source>
        <dbReference type="ARBA" id="ARBA00023242"/>
    </source>
</evidence>
<dbReference type="InterPro" id="IPR039218">
    <property type="entry name" value="REM_fam"/>
</dbReference>
<reference evidence="9" key="1">
    <citation type="submission" date="2019-07" db="EMBL/GenBank/DDBJ databases">
        <authorList>
            <person name="Dittberner H."/>
        </authorList>
    </citation>
    <scope>NUCLEOTIDE SEQUENCE [LARGE SCALE GENOMIC DNA]</scope>
</reference>
<dbReference type="OrthoDB" id="1109907at2759"/>
<dbReference type="CDD" id="cd10017">
    <property type="entry name" value="B3_DNA"/>
    <property type="match status" value="3"/>
</dbReference>
<dbReference type="SMART" id="SM01019">
    <property type="entry name" value="B3"/>
    <property type="match status" value="3"/>
</dbReference>
<evidence type="ECO:0000256" key="5">
    <source>
        <dbReference type="ARBA" id="ARBA00023163"/>
    </source>
</evidence>
<dbReference type="PANTHER" id="PTHR31674:SF96">
    <property type="entry name" value="B3 DOMAIN-CONTAINING PROTEIN REM-LIKE 3-RELATED"/>
    <property type="match status" value="1"/>
</dbReference>
<name>A0A565CB28_9BRAS</name>
<gene>
    <name evidence="9" type="ORF">ANE_LOCUS21226</name>
</gene>
<evidence type="ECO:0000256" key="2">
    <source>
        <dbReference type="ARBA" id="ARBA00022737"/>
    </source>
</evidence>
<dbReference type="GO" id="GO:0003677">
    <property type="term" value="F:DNA binding"/>
    <property type="evidence" value="ECO:0007669"/>
    <property type="project" value="UniProtKB-KW"/>
</dbReference>
<dbReference type="Gene3D" id="2.40.330.10">
    <property type="entry name" value="DNA-binding pseudobarrel domain"/>
    <property type="match status" value="3"/>
</dbReference>
<keyword evidence="5" id="KW-0804">Transcription</keyword>
<evidence type="ECO:0000256" key="1">
    <source>
        <dbReference type="ARBA" id="ARBA00004123"/>
    </source>
</evidence>
<keyword evidence="10" id="KW-1185">Reference proteome</keyword>
<keyword evidence="3" id="KW-0805">Transcription regulation</keyword>
<evidence type="ECO:0000313" key="9">
    <source>
        <dbReference type="EMBL" id="VVB10782.1"/>
    </source>
</evidence>
<dbReference type="InterPro" id="IPR003340">
    <property type="entry name" value="B3_DNA-bd"/>
</dbReference>
<evidence type="ECO:0000259" key="8">
    <source>
        <dbReference type="PROSITE" id="PS50863"/>
    </source>
</evidence>
<keyword evidence="6" id="KW-0539">Nucleus</keyword>
<feature type="domain" description="TF-B3" evidence="8">
    <location>
        <begin position="170"/>
        <end position="267"/>
    </location>
</feature>
<comment type="caution">
    <text evidence="9">The sequence shown here is derived from an EMBL/GenBank/DDBJ whole genome shotgun (WGS) entry which is preliminary data.</text>
</comment>
<dbReference type="PANTHER" id="PTHR31674">
    <property type="entry name" value="B3 DOMAIN-CONTAINING PROTEIN REM-LIKE 3-RELATED"/>
    <property type="match status" value="1"/>
</dbReference>
<dbReference type="SUPFAM" id="SSF101936">
    <property type="entry name" value="DNA-binding pseudobarrel domain"/>
    <property type="match status" value="3"/>
</dbReference>
<feature type="compositionally biased region" description="Polar residues" evidence="7">
    <location>
        <begin position="120"/>
        <end position="130"/>
    </location>
</feature>
<dbReference type="InterPro" id="IPR015300">
    <property type="entry name" value="DNA-bd_pseudobarrel_sf"/>
</dbReference>
<feature type="region of interest" description="Disordered" evidence="7">
    <location>
        <begin position="120"/>
        <end position="160"/>
    </location>
</feature>
<evidence type="ECO:0000313" key="10">
    <source>
        <dbReference type="Proteomes" id="UP000489600"/>
    </source>
</evidence>
<comment type="subcellular location">
    <subcellularLocation>
        <location evidence="1">Nucleus</location>
    </subcellularLocation>
</comment>
<keyword evidence="2" id="KW-0677">Repeat</keyword>
<sequence length="403" mass="46378">MAKPVLQSPTNPHFFQPLLPGFHSDLSIPVKFFSKYIEGRNKKNMVELKSDACEKTWKVKMEGRKLTVGWKDFADAHDFRVGDIIIFRHEGDMVFHVTGLGPSCCEIQYVDDNIRNLSTKQNLKTEPDQSSPDDDVKVKDNMGKFPRNKHAKKRNLEAEAESSFSSDQPCLVVRVTDSNLQYDRLYLQKKFVRPEGLNKGSHKIVLMDEGGRTWTFNLRFRESNGTFYMRCGWRSFCNDNGLKPGDTVTFKQERNNTKTPLLRFSTCVESKRVSTKHSSKEKKIKTGEGSQSRAALSENRFVTLTVTPASFKDSRLYLPVNFTRVHKMEKAGGQEITLLDKHGVEWPVYLYMEKRYMRLRFASGLKEFFEALGVKANESFVLELVWEDKASPPMFKFCSMIKA</sequence>
<proteinExistence type="predicted"/>
<keyword evidence="4" id="KW-0238">DNA-binding</keyword>
<dbReference type="FunFam" id="2.40.330.10:FF:000009">
    <property type="entry name" value="Transcriptional factor B3 family protein"/>
    <property type="match status" value="1"/>
</dbReference>
<protein>
    <recommendedName>
        <fullName evidence="8">TF-B3 domain-containing protein</fullName>
    </recommendedName>
</protein>
<dbReference type="EMBL" id="CABITT030000007">
    <property type="protein sequence ID" value="VVB10782.1"/>
    <property type="molecule type" value="Genomic_DNA"/>
</dbReference>
<organism evidence="9 10">
    <name type="scientific">Arabis nemorensis</name>
    <dbReference type="NCBI Taxonomy" id="586526"/>
    <lineage>
        <taxon>Eukaryota</taxon>
        <taxon>Viridiplantae</taxon>
        <taxon>Streptophyta</taxon>
        <taxon>Embryophyta</taxon>
        <taxon>Tracheophyta</taxon>
        <taxon>Spermatophyta</taxon>
        <taxon>Magnoliopsida</taxon>
        <taxon>eudicotyledons</taxon>
        <taxon>Gunneridae</taxon>
        <taxon>Pentapetalae</taxon>
        <taxon>rosids</taxon>
        <taxon>malvids</taxon>
        <taxon>Brassicales</taxon>
        <taxon>Brassicaceae</taxon>
        <taxon>Arabideae</taxon>
        <taxon>Arabis</taxon>
    </lineage>
</organism>
<dbReference type="GO" id="GO:0005634">
    <property type="term" value="C:nucleus"/>
    <property type="evidence" value="ECO:0007669"/>
    <property type="project" value="UniProtKB-SubCell"/>
</dbReference>
<feature type="domain" description="TF-B3" evidence="8">
    <location>
        <begin position="11"/>
        <end position="103"/>
    </location>
</feature>
<dbReference type="PROSITE" id="PS50863">
    <property type="entry name" value="B3"/>
    <property type="match status" value="3"/>
</dbReference>
<accession>A0A565CB28</accession>
<dbReference type="Pfam" id="PF02362">
    <property type="entry name" value="B3"/>
    <property type="match status" value="3"/>
</dbReference>
<dbReference type="Proteomes" id="UP000489600">
    <property type="component" value="Unassembled WGS sequence"/>
</dbReference>